<protein>
    <submittedName>
        <fullName evidence="1">Ionotropic receptor</fullName>
    </submittedName>
</protein>
<sequence length="138" mass="14459">MSNSHEALATLVAISKGQAAIAAAAFTVLSDPPPKNFTIKVILSSQVKHLASNDTTADMSNSHEALATLVAISKGQAAIAAAAFTVLSDPPPGINYTLAVSTQPYCFMIARPRELSRALLFLLPFTTDVSINILGSIY</sequence>
<evidence type="ECO:0000313" key="1">
    <source>
        <dbReference type="EMBL" id="WPO56517.1"/>
    </source>
</evidence>
<dbReference type="AlphaFoldDB" id="A0AAU0QK17"/>
<accession>A0AAU0QK17</accession>
<name>A0AAU0QK17_9NEOP</name>
<reference evidence="1" key="1">
    <citation type="submission" date="2023-05" db="EMBL/GenBank/DDBJ databases">
        <authorList>
            <person name="Pathak J."/>
            <person name="Thiruvengadam V."/>
            <person name="Gracy G.R."/>
            <person name="M M."/>
        </authorList>
    </citation>
    <scope>NUCLEOTIDE SEQUENCE</scope>
    <source>
        <tissue evidence="1">Head and antenna</tissue>
    </source>
</reference>
<keyword evidence="1" id="KW-0675">Receptor</keyword>
<proteinExistence type="evidence at transcript level"/>
<organism evidence="1">
    <name type="scientific">Leucinodes orbonalis</name>
    <dbReference type="NCBI Taxonomy" id="711050"/>
    <lineage>
        <taxon>Eukaryota</taxon>
        <taxon>Metazoa</taxon>
        <taxon>Ecdysozoa</taxon>
        <taxon>Arthropoda</taxon>
        <taxon>Hexapoda</taxon>
        <taxon>Insecta</taxon>
        <taxon>Pterygota</taxon>
        <taxon>Neoptera</taxon>
        <taxon>Endopterygota</taxon>
        <taxon>Lepidoptera</taxon>
        <taxon>Glossata</taxon>
        <taxon>Ditrysia</taxon>
        <taxon>Pyraloidea</taxon>
        <taxon>Crambidae</taxon>
        <taxon>Spilomelinae</taxon>
        <taxon>Leucinodes</taxon>
    </lineage>
</organism>
<dbReference type="EMBL" id="OQ970317">
    <property type="protein sequence ID" value="WPO56517.1"/>
    <property type="molecule type" value="mRNA"/>
</dbReference>